<dbReference type="OrthoDB" id="9804819at2"/>
<dbReference type="SMART" id="SM00382">
    <property type="entry name" value="AAA"/>
    <property type="match status" value="1"/>
</dbReference>
<dbReference type="EMBL" id="RHIB01000001">
    <property type="protein sequence ID" value="RNA69434.1"/>
    <property type="molecule type" value="Genomic_DNA"/>
</dbReference>
<dbReference type="RefSeq" id="WP_122896954.1">
    <property type="nucleotide sequence ID" value="NZ_RHIB01000001.1"/>
</dbReference>
<keyword evidence="4 6" id="KW-0067">ATP-binding</keyword>
<protein>
    <submittedName>
        <fullName evidence="6">ABC transporter ATP-binding protein</fullName>
    </submittedName>
</protein>
<dbReference type="PROSITE" id="PS50893">
    <property type="entry name" value="ABC_TRANSPORTER_2"/>
    <property type="match status" value="1"/>
</dbReference>
<comment type="caution">
    <text evidence="6">The sequence shown here is derived from an EMBL/GenBank/DDBJ whole genome shotgun (WGS) entry which is preliminary data.</text>
</comment>
<dbReference type="InterPro" id="IPR003439">
    <property type="entry name" value="ABC_transporter-like_ATP-bd"/>
</dbReference>
<proteinExistence type="inferred from homology"/>
<keyword evidence="3" id="KW-0547">Nucleotide-binding</keyword>
<evidence type="ECO:0000313" key="6">
    <source>
        <dbReference type="EMBL" id="RNA69434.1"/>
    </source>
</evidence>
<evidence type="ECO:0000313" key="7">
    <source>
        <dbReference type="Proteomes" id="UP000278746"/>
    </source>
</evidence>
<dbReference type="PANTHER" id="PTHR43335">
    <property type="entry name" value="ABC TRANSPORTER, ATP-BINDING PROTEIN"/>
    <property type="match status" value="1"/>
</dbReference>
<dbReference type="SUPFAM" id="SSF52540">
    <property type="entry name" value="P-loop containing nucleoside triphosphate hydrolases"/>
    <property type="match status" value="1"/>
</dbReference>
<dbReference type="GO" id="GO:0005524">
    <property type="term" value="F:ATP binding"/>
    <property type="evidence" value="ECO:0007669"/>
    <property type="project" value="UniProtKB-KW"/>
</dbReference>
<dbReference type="AlphaFoldDB" id="A0A3M7TXD4"/>
<dbReference type="Pfam" id="PF00005">
    <property type="entry name" value="ABC_tran"/>
    <property type="match status" value="1"/>
</dbReference>
<dbReference type="PANTHER" id="PTHR43335:SF4">
    <property type="entry name" value="ABC TRANSPORTER, ATP-BINDING PROTEIN"/>
    <property type="match status" value="1"/>
</dbReference>
<dbReference type="Proteomes" id="UP000278746">
    <property type="component" value="Unassembled WGS sequence"/>
</dbReference>
<dbReference type="InterPro" id="IPR017871">
    <property type="entry name" value="ABC_transporter-like_CS"/>
</dbReference>
<keyword evidence="2" id="KW-0813">Transport</keyword>
<gene>
    <name evidence="6" type="ORF">EBO34_05710</name>
</gene>
<sequence length="299" mass="33003">MVELKGLTKRIGRHTLVDDLTLLIGKGEVFGLLGPNGAGKTTTIRMITGLIKPTKGEVTIAGYSVTGEFEKAIENIGAVVENPEMYGYLSGYENLLHYARMHKTITKGRIREVVGLVGLEERIHEKVRTYSLGMRQRLGLAQSLLHKPGVLILDEPTNGLDPAGIRELREYLKRLAREEGIAVIVSSHLLAEMEKMCDRIAIIDKGRLIGVEQVDSFVGAKKQKWLILLNEVKTAEKVLAEKGILYSAEERSVTIEAKKEQIPSVIASLVEKECSIYEVSPIKKASLEEEFLLVTGGAK</sequence>
<feature type="domain" description="ABC transporter" evidence="5">
    <location>
        <begin position="2"/>
        <end position="230"/>
    </location>
</feature>
<evidence type="ECO:0000256" key="2">
    <source>
        <dbReference type="ARBA" id="ARBA00022448"/>
    </source>
</evidence>
<name>A0A3M7TXD4_9BACI</name>
<dbReference type="GO" id="GO:0016887">
    <property type="term" value="F:ATP hydrolysis activity"/>
    <property type="evidence" value="ECO:0007669"/>
    <property type="project" value="InterPro"/>
</dbReference>
<evidence type="ECO:0000256" key="4">
    <source>
        <dbReference type="ARBA" id="ARBA00022840"/>
    </source>
</evidence>
<dbReference type="PROSITE" id="PS00211">
    <property type="entry name" value="ABC_TRANSPORTER_1"/>
    <property type="match status" value="1"/>
</dbReference>
<reference evidence="6 7" key="1">
    <citation type="submission" date="2018-10" db="EMBL/GenBank/DDBJ databases">
        <title>Bacillus Keqinensis sp. nov., a moderately halophilic bacterium isolated from a saline-alkaline lake.</title>
        <authorList>
            <person name="Wang H."/>
        </authorList>
    </citation>
    <scope>NUCLEOTIDE SEQUENCE [LARGE SCALE GENOMIC DNA]</scope>
    <source>
        <strain evidence="6 7">KQ-3</strain>
    </source>
</reference>
<organism evidence="6 7">
    <name type="scientific">Alteribacter keqinensis</name>
    <dbReference type="NCBI Taxonomy" id="2483800"/>
    <lineage>
        <taxon>Bacteria</taxon>
        <taxon>Bacillati</taxon>
        <taxon>Bacillota</taxon>
        <taxon>Bacilli</taxon>
        <taxon>Bacillales</taxon>
        <taxon>Bacillaceae</taxon>
        <taxon>Alteribacter</taxon>
    </lineage>
</organism>
<keyword evidence="7" id="KW-1185">Reference proteome</keyword>
<evidence type="ECO:0000259" key="5">
    <source>
        <dbReference type="PROSITE" id="PS50893"/>
    </source>
</evidence>
<evidence type="ECO:0000256" key="3">
    <source>
        <dbReference type="ARBA" id="ARBA00022741"/>
    </source>
</evidence>
<comment type="similarity">
    <text evidence="1">Belongs to the ABC transporter superfamily.</text>
</comment>
<accession>A0A3M7TXD4</accession>
<evidence type="ECO:0000256" key="1">
    <source>
        <dbReference type="ARBA" id="ARBA00005417"/>
    </source>
</evidence>
<dbReference type="InterPro" id="IPR027417">
    <property type="entry name" value="P-loop_NTPase"/>
</dbReference>
<dbReference type="InterPro" id="IPR003593">
    <property type="entry name" value="AAA+_ATPase"/>
</dbReference>
<dbReference type="Gene3D" id="3.40.50.300">
    <property type="entry name" value="P-loop containing nucleotide triphosphate hydrolases"/>
    <property type="match status" value="1"/>
</dbReference>